<dbReference type="InterPro" id="IPR016888">
    <property type="entry name" value="UCP028498"/>
</dbReference>
<name>A0A2T1A5L7_9ACTN</name>
<evidence type="ECO:0000313" key="2">
    <source>
        <dbReference type="Proteomes" id="UP000237752"/>
    </source>
</evidence>
<reference evidence="1 2" key="1">
    <citation type="submission" date="2018-03" db="EMBL/GenBank/DDBJ databases">
        <title>Genomic Encyclopedia of Archaeal and Bacterial Type Strains, Phase II (KMG-II): from individual species to whole genera.</title>
        <authorList>
            <person name="Goeker M."/>
        </authorList>
    </citation>
    <scope>NUCLEOTIDE SEQUENCE [LARGE SCALE GENOMIC DNA]</scope>
    <source>
        <strain evidence="1 2">DSM 100065</strain>
    </source>
</reference>
<dbReference type="AlphaFoldDB" id="A0A2T1A5L7"/>
<keyword evidence="2" id="KW-1185">Reference proteome</keyword>
<gene>
    <name evidence="1" type="ORF">CLV47_1014</name>
</gene>
<dbReference type="RefSeq" id="WP_106346958.1">
    <property type="nucleotide sequence ID" value="NZ_PVUE01000001.1"/>
</dbReference>
<accession>A0A2T1A5L7</accession>
<protein>
    <recommendedName>
        <fullName evidence="3">DUF2255 family protein</fullName>
    </recommendedName>
</protein>
<evidence type="ECO:0000313" key="1">
    <source>
        <dbReference type="EMBL" id="PRZ43880.1"/>
    </source>
</evidence>
<dbReference type="Pfam" id="PF10012">
    <property type="entry name" value="DUF2255"/>
    <property type="match status" value="1"/>
</dbReference>
<evidence type="ECO:0008006" key="3">
    <source>
        <dbReference type="Google" id="ProtNLM"/>
    </source>
</evidence>
<dbReference type="Proteomes" id="UP000237752">
    <property type="component" value="Unassembled WGS sequence"/>
</dbReference>
<proteinExistence type="predicted"/>
<dbReference type="EMBL" id="PVUE01000001">
    <property type="protein sequence ID" value="PRZ43880.1"/>
    <property type="molecule type" value="Genomic_DNA"/>
</dbReference>
<dbReference type="OrthoDB" id="162563at2"/>
<organism evidence="1 2">
    <name type="scientific">Antricoccus suffuscus</name>
    <dbReference type="NCBI Taxonomy" id="1629062"/>
    <lineage>
        <taxon>Bacteria</taxon>
        <taxon>Bacillati</taxon>
        <taxon>Actinomycetota</taxon>
        <taxon>Actinomycetes</taxon>
        <taxon>Geodermatophilales</taxon>
        <taxon>Antricoccaceae</taxon>
        <taxon>Antricoccus</taxon>
    </lineage>
</organism>
<sequence length="129" mass="14502">MPEGNRWTAAELAAVDDTEIKIASRRRDGTLRPARIVWVVRHDDALYVRSVNGPDATWYRGVQARHQGMISASGLQRDVSFVEADHTPDNALDDTLDAAYRIKYGQWPGPTERITSTEARRTTLRLDPA</sequence>
<comment type="caution">
    <text evidence="1">The sequence shown here is derived from an EMBL/GenBank/DDBJ whole genome shotgun (WGS) entry which is preliminary data.</text>
</comment>